<evidence type="ECO:0000256" key="1">
    <source>
        <dbReference type="SAM" id="MobiDB-lite"/>
    </source>
</evidence>
<feature type="compositionally biased region" description="Polar residues" evidence="1">
    <location>
        <begin position="1"/>
        <end position="11"/>
    </location>
</feature>
<name>A0A0A9AFT1_ARUDO</name>
<evidence type="ECO:0000313" key="2">
    <source>
        <dbReference type="EMBL" id="JAD45957.1"/>
    </source>
</evidence>
<protein>
    <submittedName>
        <fullName evidence="2">Uncharacterized protein</fullName>
    </submittedName>
</protein>
<sequence>MAWSPTHTSGGTCRLYSPMQLQK</sequence>
<feature type="region of interest" description="Disordered" evidence="1">
    <location>
        <begin position="1"/>
        <end position="23"/>
    </location>
</feature>
<proteinExistence type="predicted"/>
<organism evidence="2">
    <name type="scientific">Arundo donax</name>
    <name type="common">Giant reed</name>
    <name type="synonym">Donax arundinaceus</name>
    <dbReference type="NCBI Taxonomy" id="35708"/>
    <lineage>
        <taxon>Eukaryota</taxon>
        <taxon>Viridiplantae</taxon>
        <taxon>Streptophyta</taxon>
        <taxon>Embryophyta</taxon>
        <taxon>Tracheophyta</taxon>
        <taxon>Spermatophyta</taxon>
        <taxon>Magnoliopsida</taxon>
        <taxon>Liliopsida</taxon>
        <taxon>Poales</taxon>
        <taxon>Poaceae</taxon>
        <taxon>PACMAD clade</taxon>
        <taxon>Arundinoideae</taxon>
        <taxon>Arundineae</taxon>
        <taxon>Arundo</taxon>
    </lineage>
</organism>
<dbReference type="AlphaFoldDB" id="A0A0A9AFT1"/>
<reference evidence="2" key="2">
    <citation type="journal article" date="2015" name="Data Brief">
        <title>Shoot transcriptome of the giant reed, Arundo donax.</title>
        <authorList>
            <person name="Barrero R.A."/>
            <person name="Guerrero F.D."/>
            <person name="Moolhuijzen P."/>
            <person name="Goolsby J.A."/>
            <person name="Tidwell J."/>
            <person name="Bellgard S.E."/>
            <person name="Bellgard M.I."/>
        </authorList>
    </citation>
    <scope>NUCLEOTIDE SEQUENCE</scope>
    <source>
        <tissue evidence="2">Shoot tissue taken approximately 20 cm above the soil surface</tissue>
    </source>
</reference>
<reference evidence="2" key="1">
    <citation type="submission" date="2014-09" db="EMBL/GenBank/DDBJ databases">
        <authorList>
            <person name="Magalhaes I.L.F."/>
            <person name="Oliveira U."/>
            <person name="Santos F.R."/>
            <person name="Vidigal T.H.D.A."/>
            <person name="Brescovit A.D."/>
            <person name="Santos A.J."/>
        </authorList>
    </citation>
    <scope>NUCLEOTIDE SEQUENCE</scope>
    <source>
        <tissue evidence="2">Shoot tissue taken approximately 20 cm above the soil surface</tissue>
    </source>
</reference>
<accession>A0A0A9AFT1</accession>
<dbReference type="EMBL" id="GBRH01251938">
    <property type="protein sequence ID" value="JAD45957.1"/>
    <property type="molecule type" value="Transcribed_RNA"/>
</dbReference>